<evidence type="ECO:0000313" key="1">
    <source>
        <dbReference type="EMBL" id="GGL73066.1"/>
    </source>
</evidence>
<keyword evidence="2" id="KW-1185">Reference proteome</keyword>
<reference evidence="1" key="2">
    <citation type="submission" date="2020-09" db="EMBL/GenBank/DDBJ databases">
        <authorList>
            <person name="Sun Q."/>
            <person name="Ohkuma M."/>
        </authorList>
    </citation>
    <scope>NUCLEOTIDE SEQUENCE</scope>
    <source>
        <strain evidence="1">JCM 19596</strain>
    </source>
</reference>
<dbReference type="EMBL" id="BMPG01000008">
    <property type="protein sequence ID" value="GGL73066.1"/>
    <property type="molecule type" value="Genomic_DNA"/>
</dbReference>
<proteinExistence type="predicted"/>
<gene>
    <name evidence="1" type="ORF">GCM10009039_33900</name>
</gene>
<dbReference type="Proteomes" id="UP000607197">
    <property type="component" value="Unassembled WGS sequence"/>
</dbReference>
<comment type="caution">
    <text evidence="1">The sequence shown here is derived from an EMBL/GenBank/DDBJ whole genome shotgun (WGS) entry which is preliminary data.</text>
</comment>
<name>A0A830FGE7_9EURY</name>
<reference evidence="1" key="1">
    <citation type="journal article" date="2014" name="Int. J. Syst. Evol. Microbiol.">
        <title>Complete genome sequence of Corynebacterium casei LMG S-19264T (=DSM 44701T), isolated from a smear-ripened cheese.</title>
        <authorList>
            <consortium name="US DOE Joint Genome Institute (JGI-PGF)"/>
            <person name="Walter F."/>
            <person name="Albersmeier A."/>
            <person name="Kalinowski J."/>
            <person name="Ruckert C."/>
        </authorList>
    </citation>
    <scope>NUCLEOTIDE SEQUENCE</scope>
    <source>
        <strain evidence="1">JCM 19596</strain>
    </source>
</reference>
<dbReference type="AlphaFoldDB" id="A0A830FGE7"/>
<accession>A0A830FGE7</accession>
<protein>
    <submittedName>
        <fullName evidence="1">Uncharacterized protein</fullName>
    </submittedName>
</protein>
<organism evidence="1 2">
    <name type="scientific">Halocalculus aciditolerans</name>
    <dbReference type="NCBI Taxonomy" id="1383812"/>
    <lineage>
        <taxon>Archaea</taxon>
        <taxon>Methanobacteriati</taxon>
        <taxon>Methanobacteriota</taxon>
        <taxon>Stenosarchaea group</taxon>
        <taxon>Halobacteria</taxon>
        <taxon>Halobacteriales</taxon>
        <taxon>Halobacteriaceae</taxon>
        <taxon>Halocalculus</taxon>
    </lineage>
</organism>
<evidence type="ECO:0000313" key="2">
    <source>
        <dbReference type="Proteomes" id="UP000607197"/>
    </source>
</evidence>
<sequence>MVPSGGLIAFHDIRGDHERCGVGTLWNELKDKYSTTEFHDSDGPENWGGVGILKKVS</sequence>